<comment type="similarity">
    <text evidence="6">Belongs to the CopD family.</text>
</comment>
<keyword evidence="9" id="KW-1185">Reference proteome</keyword>
<keyword evidence="3 6" id="KW-0812">Transmembrane</keyword>
<feature type="transmembrane region" description="Helical" evidence="6">
    <location>
        <begin position="155"/>
        <end position="175"/>
    </location>
</feature>
<feature type="transmembrane region" description="Helical" evidence="6">
    <location>
        <begin position="196"/>
        <end position="219"/>
    </location>
</feature>
<evidence type="ECO:0000256" key="2">
    <source>
        <dbReference type="ARBA" id="ARBA00022475"/>
    </source>
</evidence>
<dbReference type="GO" id="GO:0046688">
    <property type="term" value="P:response to copper ion"/>
    <property type="evidence" value="ECO:0007669"/>
    <property type="project" value="UniProtKB-UniRule"/>
</dbReference>
<organism evidence="8 9">
    <name type="scientific">Acinetobacter suaedae</name>
    <dbReference type="NCBI Taxonomy" id="2609668"/>
    <lineage>
        <taxon>Bacteria</taxon>
        <taxon>Pseudomonadati</taxon>
        <taxon>Pseudomonadota</taxon>
        <taxon>Gammaproteobacteria</taxon>
        <taxon>Moraxellales</taxon>
        <taxon>Moraxellaceae</taxon>
        <taxon>Acinetobacter</taxon>
    </lineage>
</organism>
<evidence type="ECO:0000256" key="5">
    <source>
        <dbReference type="ARBA" id="ARBA00023136"/>
    </source>
</evidence>
<gene>
    <name evidence="8" type="ORF">F2A31_08140</name>
</gene>
<evidence type="ECO:0000259" key="7">
    <source>
        <dbReference type="Pfam" id="PF05425"/>
    </source>
</evidence>
<sequence>MFFDYWEYMIWIAKLGLYVGTAFVIGGFFCYSYLELASTTKRKLLKYTALGATIGAISSILGFLFLVGSFSNTGLLGVFNSFYFNFLIQTPIGHTHLIRAFCFFIMLGLILFKLKRQDISLSIIYKLVLLFLLSPIILSFSKLGHTTNSGSLTQLLISLHILTISIWMGSLYPLWLSSQTEKGEILQKNMVRFGQLAVFVVMILLICGASVALTLFQNWNEMIDTAYGQGFILKILLVASLLFLAACNKLYLTPRLQQDFYVKKLRSSISLEMIIGSFILIITAYITTVVGLG</sequence>
<dbReference type="EMBL" id="CP043909">
    <property type="protein sequence ID" value="QER39682.1"/>
    <property type="molecule type" value="Genomic_DNA"/>
</dbReference>
<dbReference type="PANTHER" id="PTHR34820">
    <property type="entry name" value="INNER MEMBRANE PROTEIN YEBZ"/>
    <property type="match status" value="1"/>
</dbReference>
<keyword evidence="2 6" id="KW-1003">Cell membrane</keyword>
<keyword evidence="5 6" id="KW-0472">Membrane</keyword>
<feature type="transmembrane region" description="Helical" evidence="6">
    <location>
        <begin position="273"/>
        <end position="292"/>
    </location>
</feature>
<dbReference type="AlphaFoldDB" id="A0A5P1UU33"/>
<accession>A0A5P1UU33</accession>
<feature type="transmembrane region" description="Helical" evidence="6">
    <location>
        <begin position="48"/>
        <end position="71"/>
    </location>
</feature>
<keyword evidence="6" id="KW-0186">Copper</keyword>
<evidence type="ECO:0000256" key="3">
    <source>
        <dbReference type="ARBA" id="ARBA00022692"/>
    </source>
</evidence>
<dbReference type="GO" id="GO:0006825">
    <property type="term" value="P:copper ion transport"/>
    <property type="evidence" value="ECO:0007669"/>
    <property type="project" value="InterPro"/>
</dbReference>
<dbReference type="InterPro" id="IPR032694">
    <property type="entry name" value="CopC/D"/>
</dbReference>
<feature type="transmembrane region" description="Helical" evidence="6">
    <location>
        <begin position="231"/>
        <end position="252"/>
    </location>
</feature>
<feature type="transmembrane region" description="Helical" evidence="6">
    <location>
        <begin position="15"/>
        <end position="36"/>
    </location>
</feature>
<keyword evidence="6" id="KW-0997">Cell inner membrane</keyword>
<dbReference type="Proteomes" id="UP000325177">
    <property type="component" value="Chromosome"/>
</dbReference>
<keyword evidence="4 6" id="KW-1133">Transmembrane helix</keyword>
<comment type="subcellular location">
    <subcellularLocation>
        <location evidence="6">Cell inner membrane</location>
        <topology evidence="6">Multi-pass membrane protein</topology>
    </subcellularLocation>
    <subcellularLocation>
        <location evidence="1">Cell membrane</location>
        <topology evidence="1">Multi-pass membrane protein</topology>
    </subcellularLocation>
</comment>
<dbReference type="InterPro" id="IPR008457">
    <property type="entry name" value="Cu-R_CopD_dom"/>
</dbReference>
<evidence type="ECO:0000313" key="9">
    <source>
        <dbReference type="Proteomes" id="UP000325177"/>
    </source>
</evidence>
<protein>
    <recommendedName>
        <fullName evidence="6">Copper resistance protein D</fullName>
    </recommendedName>
</protein>
<dbReference type="GO" id="GO:0005886">
    <property type="term" value="C:plasma membrane"/>
    <property type="evidence" value="ECO:0007669"/>
    <property type="project" value="UniProtKB-SubCell"/>
</dbReference>
<evidence type="ECO:0000256" key="4">
    <source>
        <dbReference type="ARBA" id="ARBA00022989"/>
    </source>
</evidence>
<evidence type="ECO:0000256" key="1">
    <source>
        <dbReference type="ARBA" id="ARBA00004651"/>
    </source>
</evidence>
<feature type="domain" description="Copper resistance protein D" evidence="7">
    <location>
        <begin position="190"/>
        <end position="284"/>
    </location>
</feature>
<dbReference type="KEGG" id="asue:F2A31_08140"/>
<proteinExistence type="inferred from homology"/>
<feature type="transmembrane region" description="Helical" evidence="6">
    <location>
        <begin position="91"/>
        <end position="112"/>
    </location>
</feature>
<feature type="transmembrane region" description="Helical" evidence="6">
    <location>
        <begin position="124"/>
        <end position="143"/>
    </location>
</feature>
<comment type="function">
    <text evidence="6">Involved in copper resistance.</text>
</comment>
<evidence type="ECO:0000313" key="8">
    <source>
        <dbReference type="EMBL" id="QER39682.1"/>
    </source>
</evidence>
<name>A0A5P1UU33_9GAMM</name>
<dbReference type="PANTHER" id="PTHR34820:SF4">
    <property type="entry name" value="INNER MEMBRANE PROTEIN YEBZ"/>
    <property type="match status" value="1"/>
</dbReference>
<reference evidence="8 9" key="1">
    <citation type="submission" date="2019-09" db="EMBL/GenBank/DDBJ databases">
        <title>Acinetobacter sp. C16S1 isolated from saline soil.</title>
        <authorList>
            <person name="Xu L."/>
            <person name="Sun J.-Q."/>
        </authorList>
    </citation>
    <scope>NUCLEOTIDE SEQUENCE [LARGE SCALE GENOMIC DNA]</scope>
    <source>
        <strain evidence="8 9">C16S1</strain>
    </source>
</reference>
<dbReference type="RefSeq" id="WP_150025963.1">
    <property type="nucleotide sequence ID" value="NZ_CP043909.1"/>
</dbReference>
<dbReference type="Pfam" id="PF05425">
    <property type="entry name" value="CopD"/>
    <property type="match status" value="1"/>
</dbReference>
<evidence type="ECO:0000256" key="6">
    <source>
        <dbReference type="RuleBase" id="RU369037"/>
    </source>
</evidence>